<dbReference type="AlphaFoldDB" id="A0A2T4UM31"/>
<comment type="caution">
    <text evidence="6">The sequence shown here is derived from an EMBL/GenBank/DDBJ whole genome shotgun (WGS) entry which is preliminary data.</text>
</comment>
<evidence type="ECO:0000256" key="4">
    <source>
        <dbReference type="ARBA" id="ARBA00023136"/>
    </source>
</evidence>
<proteinExistence type="predicted"/>
<evidence type="ECO:0000256" key="3">
    <source>
        <dbReference type="ARBA" id="ARBA00022989"/>
    </source>
</evidence>
<dbReference type="RefSeq" id="WP_107568951.1">
    <property type="nucleotide sequence ID" value="NZ_PYYB01000001.1"/>
</dbReference>
<protein>
    <recommendedName>
        <fullName evidence="8">Isoprenylcysteine carboxylmethyltransferase family protein</fullName>
    </recommendedName>
</protein>
<name>A0A2T4UM31_9ACTN</name>
<dbReference type="InterPro" id="IPR007318">
    <property type="entry name" value="Phopholipid_MeTrfase"/>
</dbReference>
<dbReference type="GO" id="GO:0012505">
    <property type="term" value="C:endomembrane system"/>
    <property type="evidence" value="ECO:0007669"/>
    <property type="project" value="UniProtKB-SubCell"/>
</dbReference>
<dbReference type="OrthoDB" id="941586at2"/>
<dbReference type="Proteomes" id="UP000240739">
    <property type="component" value="Unassembled WGS sequence"/>
</dbReference>
<feature type="transmembrane region" description="Helical" evidence="5">
    <location>
        <begin position="121"/>
        <end position="148"/>
    </location>
</feature>
<evidence type="ECO:0008006" key="8">
    <source>
        <dbReference type="Google" id="ProtNLM"/>
    </source>
</evidence>
<dbReference type="Gene3D" id="1.20.120.1630">
    <property type="match status" value="1"/>
</dbReference>
<evidence type="ECO:0000256" key="1">
    <source>
        <dbReference type="ARBA" id="ARBA00004127"/>
    </source>
</evidence>
<evidence type="ECO:0000256" key="5">
    <source>
        <dbReference type="SAM" id="Phobius"/>
    </source>
</evidence>
<feature type="transmembrane region" description="Helical" evidence="5">
    <location>
        <begin position="33"/>
        <end position="56"/>
    </location>
</feature>
<feature type="transmembrane region" description="Helical" evidence="5">
    <location>
        <begin position="68"/>
        <end position="91"/>
    </location>
</feature>
<sequence length="195" mass="21602">MIGIGLGIVVYVVLATFVLWLRRRGTDDGSVSFAAVIATWLTYLVHADTVVAAAFLDPWRIPVNEDAALVAGVMTGCVGLTAFVLSSRTLLSGAQISELRPRRLVTTGPYERCRHPQDQSWILLLLAVSIIGRSPLALVVVLIFFWFLTRLWQQEEQQLEGWFEEEWVAYRAQTPGFVVPGRGSLAGVVTHPDPR</sequence>
<keyword evidence="2 5" id="KW-0812">Transmembrane</keyword>
<evidence type="ECO:0000313" key="7">
    <source>
        <dbReference type="Proteomes" id="UP000240739"/>
    </source>
</evidence>
<comment type="subcellular location">
    <subcellularLocation>
        <location evidence="1">Endomembrane system</location>
        <topology evidence="1">Multi-pass membrane protein</topology>
    </subcellularLocation>
</comment>
<feature type="transmembrane region" description="Helical" evidence="5">
    <location>
        <begin position="6"/>
        <end position="21"/>
    </location>
</feature>
<evidence type="ECO:0000256" key="2">
    <source>
        <dbReference type="ARBA" id="ARBA00022692"/>
    </source>
</evidence>
<dbReference type="EMBL" id="PYYB01000001">
    <property type="protein sequence ID" value="PTL60306.1"/>
    <property type="molecule type" value="Genomic_DNA"/>
</dbReference>
<gene>
    <name evidence="6" type="ORF">C7Y72_11975</name>
</gene>
<organism evidence="6 7">
    <name type="scientific">Paraconexibacter algicola</name>
    <dbReference type="NCBI Taxonomy" id="2133960"/>
    <lineage>
        <taxon>Bacteria</taxon>
        <taxon>Bacillati</taxon>
        <taxon>Actinomycetota</taxon>
        <taxon>Thermoleophilia</taxon>
        <taxon>Solirubrobacterales</taxon>
        <taxon>Paraconexibacteraceae</taxon>
        <taxon>Paraconexibacter</taxon>
    </lineage>
</organism>
<reference evidence="6 7" key="1">
    <citation type="submission" date="2018-03" db="EMBL/GenBank/DDBJ databases">
        <title>Aquarubrobacter algicola gen. nov., sp. nov., a novel actinobacterium isolated from shallow eutrophic lake during the end of cyanobacterial harmful algal blooms.</title>
        <authorList>
            <person name="Chun S.J."/>
        </authorList>
    </citation>
    <scope>NUCLEOTIDE SEQUENCE [LARGE SCALE GENOMIC DNA]</scope>
    <source>
        <strain evidence="6 7">Seoho-28</strain>
    </source>
</reference>
<evidence type="ECO:0000313" key="6">
    <source>
        <dbReference type="EMBL" id="PTL60306.1"/>
    </source>
</evidence>
<accession>A0A2T4UM31</accession>
<dbReference type="Pfam" id="PF04191">
    <property type="entry name" value="PEMT"/>
    <property type="match status" value="1"/>
</dbReference>
<keyword evidence="7" id="KW-1185">Reference proteome</keyword>
<keyword evidence="3 5" id="KW-1133">Transmembrane helix</keyword>
<keyword evidence="4 5" id="KW-0472">Membrane</keyword>